<feature type="compositionally biased region" description="Low complexity" evidence="1">
    <location>
        <begin position="856"/>
        <end position="868"/>
    </location>
</feature>
<accession>A0A561WI71</accession>
<dbReference type="RefSeq" id="WP_145830804.1">
    <property type="nucleotide sequence ID" value="NZ_BOMX01000146.1"/>
</dbReference>
<comment type="caution">
    <text evidence="2">The sequence shown here is derived from an EMBL/GenBank/DDBJ whole genome shotgun (WGS) entry which is preliminary data.</text>
</comment>
<feature type="region of interest" description="Disordered" evidence="1">
    <location>
        <begin position="767"/>
        <end position="811"/>
    </location>
</feature>
<proteinExistence type="predicted"/>
<evidence type="ECO:0000313" key="2">
    <source>
        <dbReference type="EMBL" id="TWG23579.1"/>
    </source>
</evidence>
<organism evidence="2 3">
    <name type="scientific">Actinoplanes teichomyceticus</name>
    <dbReference type="NCBI Taxonomy" id="1867"/>
    <lineage>
        <taxon>Bacteria</taxon>
        <taxon>Bacillati</taxon>
        <taxon>Actinomycetota</taxon>
        <taxon>Actinomycetes</taxon>
        <taxon>Micromonosporales</taxon>
        <taxon>Micromonosporaceae</taxon>
        <taxon>Actinoplanes</taxon>
    </lineage>
</organism>
<dbReference type="EMBL" id="VIWY01000002">
    <property type="protein sequence ID" value="TWG23579.1"/>
    <property type="molecule type" value="Genomic_DNA"/>
</dbReference>
<sequence>MTDHPSVDPIRDVVLPRLAAVRKSAGGYMAQCPAHEDGTASLSVAAGRDQPVLLHCFAGCHPDDILAALGLTAADVCAPRESQPVDTWLPCGHVKVAEYRYRDQDGALVFAVARCDRKGIDCQGFRQWRPDETKRSGKTWTRKLPDGSRVGEGLPYRLPELLAADRSHAVWVVEGEKDADRLTAMGLVATCNPEGAGKWTEQHAAWLADRIVIIVADRDQPGVDHAQKVARTLRGVARSVEIVQSRTAGKGADISDHLDAGHGLGDVVPFEPSSGHVEPPAPAAASSEVAAGGWDDPLPLGWQTRLPAFPLDALPGLVGRYAAALSVETQTPPDLAGAVVLGTLAACIGGRVRVLIRRGWAEPTNTYTVPVLAPGSRKSAVVAACEAPLDNAEKILLEEMAEPIRNAAIERDIRERYADQLKTKAGKSPDPIAIMEAQEAARVAAEIEVPAWPRLLTDDATPEQLVKLMADQGGRIAAITAEAGVFDNFAGRYTARINLEPLLKAHAGDSIRVDRRFRDPERVDRPALTMIATIQPYALRDMVSRPEFGGRGLLARVLWCLPADVVGYRDENAPPVPEQLNAAYRAFVEDLALTMARRDSEVLLSLSEQAYKVLIEYLRQVETMLRPDGPLGASRLIKDWGSKLVGAVARISGALHTAGVDGALDQPISEETMSAAVRLGEYFRAHAMAALSPAEDKRVDAGRKVLDVAVAKTMHSFTMRELMRRVPRALQNAEELAKILDYLSELGWTRKAGKGWELHPRAEDMLRSADSADSADDRDVFPGQSDSASVSNAADTADTSVGPAEGVSTVSTGADSRLVGFGGALSSTNAPSVSTVSSVSTVVAPVAPAGDSRGDNLSLSSTSGNTGSVAPVAPVAPIDWPADDDTCPDCGWGYETVAHHRTCEVAP</sequence>
<dbReference type="Proteomes" id="UP000320239">
    <property type="component" value="Unassembled WGS sequence"/>
</dbReference>
<keyword evidence="3" id="KW-1185">Reference proteome</keyword>
<reference evidence="2 3" key="1">
    <citation type="submission" date="2019-06" db="EMBL/GenBank/DDBJ databases">
        <title>Sequencing the genomes of 1000 actinobacteria strains.</title>
        <authorList>
            <person name="Klenk H.-P."/>
        </authorList>
    </citation>
    <scope>NUCLEOTIDE SEQUENCE [LARGE SCALE GENOMIC DNA]</scope>
    <source>
        <strain evidence="2 3">DSM 43866</strain>
    </source>
</reference>
<dbReference type="CDD" id="cd01029">
    <property type="entry name" value="TOPRIM_primases"/>
    <property type="match status" value="1"/>
</dbReference>
<evidence type="ECO:0000256" key="1">
    <source>
        <dbReference type="SAM" id="MobiDB-lite"/>
    </source>
</evidence>
<evidence type="ECO:0000313" key="3">
    <source>
        <dbReference type="Proteomes" id="UP000320239"/>
    </source>
</evidence>
<dbReference type="AlphaFoldDB" id="A0A561WI71"/>
<feature type="region of interest" description="Disordered" evidence="1">
    <location>
        <begin position="847"/>
        <end position="870"/>
    </location>
</feature>
<dbReference type="InterPro" id="IPR034154">
    <property type="entry name" value="TOPRIM_DnaG/twinkle"/>
</dbReference>
<dbReference type="Gene3D" id="3.40.1360.10">
    <property type="match status" value="1"/>
</dbReference>
<dbReference type="InterPro" id="IPR025048">
    <property type="entry name" value="DUF3987"/>
</dbReference>
<dbReference type="Pfam" id="PF13148">
    <property type="entry name" value="DUF3987"/>
    <property type="match status" value="1"/>
</dbReference>
<gene>
    <name evidence="2" type="ORF">FHX34_102128</name>
</gene>
<name>A0A561WI71_ACTTI</name>
<dbReference type="OrthoDB" id="5150132at2"/>
<feature type="compositionally biased region" description="Polar residues" evidence="1">
    <location>
        <begin position="784"/>
        <end position="799"/>
    </location>
</feature>
<protein>
    <submittedName>
        <fullName evidence="2">Uncharacterized protein DUF3987</fullName>
    </submittedName>
</protein>